<organism evidence="11 12">
    <name type="scientific">Plakobranchus ocellatus</name>
    <dbReference type="NCBI Taxonomy" id="259542"/>
    <lineage>
        <taxon>Eukaryota</taxon>
        <taxon>Metazoa</taxon>
        <taxon>Spiralia</taxon>
        <taxon>Lophotrochozoa</taxon>
        <taxon>Mollusca</taxon>
        <taxon>Gastropoda</taxon>
        <taxon>Heterobranchia</taxon>
        <taxon>Euthyneura</taxon>
        <taxon>Panpulmonata</taxon>
        <taxon>Sacoglossa</taxon>
        <taxon>Placobranchoidea</taxon>
        <taxon>Plakobranchidae</taxon>
        <taxon>Plakobranchus</taxon>
    </lineage>
</organism>
<dbReference type="PANTHER" id="PTHR11214:SF314">
    <property type="entry name" value="HEXOSYLTRANSFERASE"/>
    <property type="match status" value="1"/>
</dbReference>
<evidence type="ECO:0000256" key="8">
    <source>
        <dbReference type="ARBA" id="ARBA00023034"/>
    </source>
</evidence>
<keyword evidence="5" id="KW-0812">Transmembrane</keyword>
<comment type="similarity">
    <text evidence="2 10">Belongs to the glycosyltransferase 31 family.</text>
</comment>
<dbReference type="InterPro" id="IPR002659">
    <property type="entry name" value="Glyco_trans_31"/>
</dbReference>
<dbReference type="EC" id="2.4.1.-" evidence="10"/>
<reference evidence="11 12" key="1">
    <citation type="journal article" date="2021" name="Elife">
        <title>Chloroplast acquisition without the gene transfer in kleptoplastic sea slugs, Plakobranchus ocellatus.</title>
        <authorList>
            <person name="Maeda T."/>
            <person name="Takahashi S."/>
            <person name="Yoshida T."/>
            <person name="Shimamura S."/>
            <person name="Takaki Y."/>
            <person name="Nagai Y."/>
            <person name="Toyoda A."/>
            <person name="Suzuki Y."/>
            <person name="Arimoto A."/>
            <person name="Ishii H."/>
            <person name="Satoh N."/>
            <person name="Nishiyama T."/>
            <person name="Hasebe M."/>
            <person name="Maruyama T."/>
            <person name="Minagawa J."/>
            <person name="Obokata J."/>
            <person name="Shigenobu S."/>
        </authorList>
    </citation>
    <scope>NUCLEOTIDE SEQUENCE [LARGE SCALE GENOMIC DNA]</scope>
</reference>
<dbReference type="PANTHER" id="PTHR11214">
    <property type="entry name" value="BETA-1,3-N-ACETYLGLUCOSAMINYLTRANSFERASE"/>
    <property type="match status" value="1"/>
</dbReference>
<accession>A0AAV3Y7K0</accession>
<dbReference type="GO" id="GO:0016758">
    <property type="term" value="F:hexosyltransferase activity"/>
    <property type="evidence" value="ECO:0007669"/>
    <property type="project" value="InterPro"/>
</dbReference>
<evidence type="ECO:0000256" key="2">
    <source>
        <dbReference type="ARBA" id="ARBA00008661"/>
    </source>
</evidence>
<dbReference type="EMBL" id="BLXT01000588">
    <property type="protein sequence ID" value="GFN78482.1"/>
    <property type="molecule type" value="Genomic_DNA"/>
</dbReference>
<evidence type="ECO:0000313" key="12">
    <source>
        <dbReference type="Proteomes" id="UP000735302"/>
    </source>
</evidence>
<evidence type="ECO:0000256" key="6">
    <source>
        <dbReference type="ARBA" id="ARBA00022968"/>
    </source>
</evidence>
<proteinExistence type="inferred from homology"/>
<keyword evidence="9" id="KW-0472">Membrane</keyword>
<keyword evidence="3 10" id="KW-0328">Glycosyltransferase</keyword>
<protein>
    <recommendedName>
        <fullName evidence="10">Hexosyltransferase</fullName>
        <ecNumber evidence="10">2.4.1.-</ecNumber>
    </recommendedName>
</protein>
<evidence type="ECO:0000256" key="5">
    <source>
        <dbReference type="ARBA" id="ARBA00022692"/>
    </source>
</evidence>
<keyword evidence="6" id="KW-0735">Signal-anchor</keyword>
<keyword evidence="12" id="KW-1185">Reference proteome</keyword>
<evidence type="ECO:0000313" key="11">
    <source>
        <dbReference type="EMBL" id="GFN78482.1"/>
    </source>
</evidence>
<evidence type="ECO:0000256" key="7">
    <source>
        <dbReference type="ARBA" id="ARBA00022989"/>
    </source>
</evidence>
<evidence type="ECO:0000256" key="4">
    <source>
        <dbReference type="ARBA" id="ARBA00022679"/>
    </source>
</evidence>
<comment type="caution">
    <text evidence="11">The sequence shown here is derived from an EMBL/GenBank/DDBJ whole genome shotgun (WGS) entry which is preliminary data.</text>
</comment>
<keyword evidence="4" id="KW-0808">Transferase</keyword>
<evidence type="ECO:0000256" key="3">
    <source>
        <dbReference type="ARBA" id="ARBA00022676"/>
    </source>
</evidence>
<evidence type="ECO:0000256" key="9">
    <source>
        <dbReference type="ARBA" id="ARBA00023136"/>
    </source>
</evidence>
<dbReference type="Gene3D" id="3.90.550.50">
    <property type="match status" value="1"/>
</dbReference>
<dbReference type="Proteomes" id="UP000735302">
    <property type="component" value="Unassembled WGS sequence"/>
</dbReference>
<name>A0AAV3Y7K0_9GAST</name>
<keyword evidence="7" id="KW-1133">Transmembrane helix</keyword>
<evidence type="ECO:0000256" key="10">
    <source>
        <dbReference type="RuleBase" id="RU363063"/>
    </source>
</evidence>
<evidence type="ECO:0000256" key="1">
    <source>
        <dbReference type="ARBA" id="ARBA00004323"/>
    </source>
</evidence>
<dbReference type="AlphaFoldDB" id="A0AAV3Y7K0"/>
<dbReference type="GO" id="GO:0006493">
    <property type="term" value="P:protein O-linked glycosylation"/>
    <property type="evidence" value="ECO:0007669"/>
    <property type="project" value="TreeGrafter"/>
</dbReference>
<comment type="subcellular location">
    <subcellularLocation>
        <location evidence="1 10">Golgi apparatus membrane</location>
        <topology evidence="1 10">Single-pass type II membrane protein</topology>
    </subcellularLocation>
</comment>
<dbReference type="GO" id="GO:0000139">
    <property type="term" value="C:Golgi membrane"/>
    <property type="evidence" value="ECO:0007669"/>
    <property type="project" value="UniProtKB-SubCell"/>
</dbReference>
<sequence>MLPNQRSAGLVFLEVQDFRVIQESPQGQDVTTTAKVRGTRKNKLLFAAIPEEPYFEENKRVFSQNVSVNNSFDYHLFIDGADVCTGGHQVFLLIIIPSTHGDWQERNAIRRTWLGAGERDLWPLRKVGVPVRHIFLLGLQTDVDVNMLQAESLQHGDLVLAGFVDSYRNLTTKMLVGLQWVQNYCPQAQIVLKVDQDTLINMPLIVALLWHVRERAGGDNAAFVLGLKHFHPKPVVKRTGKWRVSESEYPLPYFPAYVYGHTYALSSPSGVSRLLQAAHHVPLIAPEDAFITGVLPKVAGMVRLTSKAFTVCCRRFISRCEVVLNERVAFTSLDSGYHLDNLWTDIMRHECDPLRYERS</sequence>
<gene>
    <name evidence="11" type="ORF">PoB_000498800</name>
</gene>
<keyword evidence="8 10" id="KW-0333">Golgi apparatus</keyword>
<dbReference type="Pfam" id="PF01762">
    <property type="entry name" value="Galactosyl_T"/>
    <property type="match status" value="1"/>
</dbReference>